<protein>
    <submittedName>
        <fullName evidence="1">Uncharacterized protein</fullName>
    </submittedName>
</protein>
<sequence length="59" mass="6544">MLLAFQQAKRSLSYPNTIPYLLPDTESFDHNAAAILPIGSVTIGIFEHTFSDLISHIVK</sequence>
<dbReference type="AlphaFoldDB" id="G5HSK8"/>
<comment type="caution">
    <text evidence="1">The sequence shown here is derived from an EMBL/GenBank/DDBJ whole genome shotgun (WGS) entry which is preliminary data.</text>
</comment>
<accession>G5HSK8</accession>
<reference evidence="1 2" key="1">
    <citation type="submission" date="2011-08" db="EMBL/GenBank/DDBJ databases">
        <title>The Genome Sequence of Clostridium citroniae WAL-17108.</title>
        <authorList>
            <consortium name="The Broad Institute Genome Sequencing Platform"/>
            <person name="Earl A."/>
            <person name="Ward D."/>
            <person name="Feldgarden M."/>
            <person name="Gevers D."/>
            <person name="Finegold S.M."/>
            <person name="Summanen P.H."/>
            <person name="Molitoris D.R."/>
            <person name="Vaisanen M.L."/>
            <person name="Daigneault M."/>
            <person name="Allen-Vercoe E."/>
            <person name="Young S.K."/>
            <person name="Zeng Q."/>
            <person name="Gargeya S."/>
            <person name="Fitzgerald M."/>
            <person name="Haas B."/>
            <person name="Abouelleil A."/>
            <person name="Alvarado L."/>
            <person name="Arachchi H.M."/>
            <person name="Berlin A."/>
            <person name="Brown A."/>
            <person name="Chapman S.B."/>
            <person name="Chen Z."/>
            <person name="Dunbar C."/>
            <person name="Freedman E."/>
            <person name="Gearin G."/>
            <person name="Gellesch M."/>
            <person name="Goldberg J."/>
            <person name="Griggs A."/>
            <person name="Gujja S."/>
            <person name="Heiman D."/>
            <person name="Howarth C."/>
            <person name="Larson L."/>
            <person name="Lui A."/>
            <person name="MacDonald P.J.P."/>
            <person name="Montmayeur A."/>
            <person name="Murphy C."/>
            <person name="Neiman D."/>
            <person name="Pearson M."/>
            <person name="Priest M."/>
            <person name="Roberts A."/>
            <person name="Saif S."/>
            <person name="Shea T."/>
            <person name="Shenoy N."/>
            <person name="Sisk P."/>
            <person name="Stolte C."/>
            <person name="Sykes S."/>
            <person name="Wortman J."/>
            <person name="Nusbaum C."/>
            <person name="Birren B."/>
        </authorList>
    </citation>
    <scope>NUCLEOTIDE SEQUENCE [LARGE SCALE GENOMIC DNA]</scope>
    <source>
        <strain evidence="1 2">WAL-17108</strain>
    </source>
</reference>
<name>G5HSK8_9FIRM</name>
<gene>
    <name evidence="1" type="ORF">HMPREF9469_05570</name>
</gene>
<dbReference type="EMBL" id="ADLJ01000051">
    <property type="protein sequence ID" value="EHE95739.1"/>
    <property type="molecule type" value="Genomic_DNA"/>
</dbReference>
<evidence type="ECO:0000313" key="1">
    <source>
        <dbReference type="EMBL" id="EHE95739.1"/>
    </source>
</evidence>
<dbReference type="HOGENOM" id="CLU_2952139_0_0_9"/>
<organism evidence="1 2">
    <name type="scientific">[Clostridium] citroniae WAL-17108</name>
    <dbReference type="NCBI Taxonomy" id="742733"/>
    <lineage>
        <taxon>Bacteria</taxon>
        <taxon>Bacillati</taxon>
        <taxon>Bacillota</taxon>
        <taxon>Clostridia</taxon>
        <taxon>Lachnospirales</taxon>
        <taxon>Lachnospiraceae</taxon>
        <taxon>Enterocloster</taxon>
    </lineage>
</organism>
<evidence type="ECO:0000313" key="2">
    <source>
        <dbReference type="Proteomes" id="UP000003763"/>
    </source>
</evidence>
<dbReference type="Proteomes" id="UP000003763">
    <property type="component" value="Unassembled WGS sequence"/>
</dbReference>
<proteinExistence type="predicted"/>